<feature type="region of interest" description="Disordered" evidence="1">
    <location>
        <begin position="176"/>
        <end position="220"/>
    </location>
</feature>
<proteinExistence type="predicted"/>
<evidence type="ECO:0000256" key="2">
    <source>
        <dbReference type="SAM" id="SignalP"/>
    </source>
</evidence>
<feature type="compositionally biased region" description="Polar residues" evidence="1">
    <location>
        <begin position="731"/>
        <end position="741"/>
    </location>
</feature>
<evidence type="ECO:0000313" key="4">
    <source>
        <dbReference type="Proteomes" id="UP000214760"/>
    </source>
</evidence>
<feature type="compositionally biased region" description="Polar residues" evidence="1">
    <location>
        <begin position="689"/>
        <end position="702"/>
    </location>
</feature>
<evidence type="ECO:0000313" key="3">
    <source>
        <dbReference type="EMBL" id="SFR67760.1"/>
    </source>
</evidence>
<evidence type="ECO:0000256" key="1">
    <source>
        <dbReference type="SAM" id="MobiDB-lite"/>
    </source>
</evidence>
<feature type="compositionally biased region" description="Basic and acidic residues" evidence="1">
    <location>
        <begin position="202"/>
        <end position="219"/>
    </location>
</feature>
<feature type="compositionally biased region" description="Basic and acidic residues" evidence="1">
    <location>
        <begin position="180"/>
        <end position="192"/>
    </location>
</feature>
<feature type="compositionally biased region" description="Acidic residues" evidence="1">
    <location>
        <begin position="673"/>
        <end position="688"/>
    </location>
</feature>
<reference evidence="3 4" key="1">
    <citation type="submission" date="2016-10" db="EMBL/GenBank/DDBJ databases">
        <authorList>
            <person name="de Groot N.N."/>
        </authorList>
    </citation>
    <scope>NUCLEOTIDE SEQUENCE [LARGE SCALE GENOMIC DNA]</scope>
    <source>
        <strain evidence="3 4">F</strain>
    </source>
</reference>
<feature type="signal peptide" evidence="2">
    <location>
        <begin position="1"/>
        <end position="27"/>
    </location>
</feature>
<accession>A0A1I6IN96</accession>
<dbReference type="EMBL" id="FOZC01000002">
    <property type="protein sequence ID" value="SFR67760.1"/>
    <property type="molecule type" value="Genomic_DNA"/>
</dbReference>
<feature type="compositionally biased region" description="Acidic residues" evidence="1">
    <location>
        <begin position="794"/>
        <end position="803"/>
    </location>
</feature>
<name>A0A1I6IN96_9FIRM</name>
<gene>
    <name evidence="3" type="ORF">SAMN02910262_00540</name>
</gene>
<organism evidence="3 4">
    <name type="scientific">[Clostridium] aminophilum</name>
    <dbReference type="NCBI Taxonomy" id="1526"/>
    <lineage>
        <taxon>Bacteria</taxon>
        <taxon>Bacillati</taxon>
        <taxon>Bacillota</taxon>
        <taxon>Clostridia</taxon>
        <taxon>Lachnospirales</taxon>
        <taxon>Lachnospiraceae</taxon>
    </lineage>
</organism>
<keyword evidence="2" id="KW-0732">Signal</keyword>
<dbReference type="Proteomes" id="UP000214760">
    <property type="component" value="Unassembled WGS sequence"/>
</dbReference>
<feature type="chain" id="PRO_5011630727" evidence="2">
    <location>
        <begin position="28"/>
        <end position="803"/>
    </location>
</feature>
<sequence length="803" mass="88659">MKRFRLLALLLSFVFLFSNLASVCAFAANDAVIDAVERDESGNIALTGLSLTDVEEPREGKALDDRAKITTDQGVSWEIPVLWIDSAGNPVETFSEETTCFPIFVVYIPTGYSIKTSASDGSFAIYLPEFVKNLYGDRDGSLFVSDPALGFLCITPVPLKFDLSTRFSNQAPDSFAVPLNEKKDSTDQQHPEETDDDSSDSQEPHRETIDPDDPNKDPADELPYLVRIHCDKSAIEMYDAEFLNEFVTLLRYTIIPQAAKLLEESFPKSFGSAIPDKEIGTQIGLNIYYNTTDYSGKEEDLSGGSAFFAEKNSSSTATYMYTFLVNTGAIFITDSGVEKIIQQDDNGKWTLVEGGRKALENIILHELFHAYMYDYNHQGMSTSDKTGDLFPFWFTEGTASSVQNDFQSRVTFFRYLQVDNVRDTWAYKMDYDTEHVLSRYLDTVLHGPTQDYTICNDIEQTLNEDLASANYVSGYLASVYLAGLAGVKYCDYTSEDLHDTQNNIYNMEVIRAGMEEILSQLHNNKSLDTIISEISDGAYNDTDDFTKRFVKGIQDEQGVYQGDQSSLQFVADYLNFLEDSTTMQPNGSILRQEQGYVSPLTDEVVKSTFFNVVDSRTYVPSTADYYTALDTAGKSTTTGLGSNSTENGTAMAASIMHQYPEINSVSLKAGNEMSDDAEVNPDSVDDEVISNNTDKANASGDSNAVVDSDEAENADAKDITDTPSEDGLPSDSISENSSELQETAGVPEDTSTTACPEEEPDDKNRKESTPESDPEIPSNRDIAAENSQDKTGDPADDATQEDA</sequence>
<feature type="region of interest" description="Disordered" evidence="1">
    <location>
        <begin position="672"/>
        <end position="803"/>
    </location>
</feature>
<protein>
    <submittedName>
        <fullName evidence="3">Uncharacterized protein</fullName>
    </submittedName>
</protein>
<dbReference type="AlphaFoldDB" id="A0A1I6IN96"/>